<keyword evidence="3" id="KW-1185">Reference proteome</keyword>
<gene>
    <name evidence="2" type="ORF">EAH_00004700</name>
</gene>
<accession>U6GT86</accession>
<feature type="transmembrane region" description="Helical" evidence="1">
    <location>
        <begin position="276"/>
        <end position="295"/>
    </location>
</feature>
<feature type="transmembrane region" description="Helical" evidence="1">
    <location>
        <begin position="420"/>
        <end position="447"/>
    </location>
</feature>
<organism evidence="2 3">
    <name type="scientific">Eimeria acervulina</name>
    <name type="common">Coccidian parasite</name>
    <dbReference type="NCBI Taxonomy" id="5801"/>
    <lineage>
        <taxon>Eukaryota</taxon>
        <taxon>Sar</taxon>
        <taxon>Alveolata</taxon>
        <taxon>Apicomplexa</taxon>
        <taxon>Conoidasida</taxon>
        <taxon>Coccidia</taxon>
        <taxon>Eucoccidiorida</taxon>
        <taxon>Eimeriorina</taxon>
        <taxon>Eimeriidae</taxon>
        <taxon>Eimeria</taxon>
    </lineage>
</organism>
<protein>
    <submittedName>
        <fullName evidence="2">Uncharacterized protein</fullName>
    </submittedName>
</protein>
<feature type="transmembrane region" description="Helical" evidence="1">
    <location>
        <begin position="195"/>
        <end position="216"/>
    </location>
</feature>
<dbReference type="Proteomes" id="UP000018050">
    <property type="component" value="Unassembled WGS sequence"/>
</dbReference>
<feature type="transmembrane region" description="Helical" evidence="1">
    <location>
        <begin position="301"/>
        <end position="321"/>
    </location>
</feature>
<dbReference type="PANTHER" id="PTHR23071:SF1">
    <property type="entry name" value="GPI ETHANOLAMINE PHOSPHATE TRANSFERASE 3"/>
    <property type="match status" value="1"/>
</dbReference>
<dbReference type="VEuPathDB" id="ToxoDB:EAH_00004700"/>
<dbReference type="GO" id="GO:0051377">
    <property type="term" value="F:mannose-ethanolamine phosphotransferase activity"/>
    <property type="evidence" value="ECO:0007669"/>
    <property type="project" value="TreeGrafter"/>
</dbReference>
<reference evidence="2" key="1">
    <citation type="submission" date="2013-10" db="EMBL/GenBank/DDBJ databases">
        <title>Genomic analysis of the causative agents of coccidiosis in chickens.</title>
        <authorList>
            <person name="Reid A.J."/>
            <person name="Blake D."/>
            <person name="Billington K."/>
            <person name="Browne H."/>
            <person name="Dunn M."/>
            <person name="Hung S."/>
            <person name="Kawahara F."/>
            <person name="Miranda-Saavedra D."/>
            <person name="Mourier T."/>
            <person name="Nagra H."/>
            <person name="Otto T.D."/>
            <person name="Rawlings N."/>
            <person name="Sanchez A."/>
            <person name="Sanders M."/>
            <person name="Subramaniam C."/>
            <person name="Tay Y."/>
            <person name="Dear P."/>
            <person name="Doerig C."/>
            <person name="Gruber A."/>
            <person name="Parkinson J."/>
            <person name="Shirley M."/>
            <person name="Wan K.L."/>
            <person name="Berriman M."/>
            <person name="Tomley F."/>
            <person name="Pain A."/>
        </authorList>
    </citation>
    <scope>NUCLEOTIDE SEQUENCE</scope>
    <source>
        <strain evidence="2">Houghton</strain>
    </source>
</reference>
<dbReference type="GeneID" id="25268540"/>
<keyword evidence="1" id="KW-0812">Transmembrane</keyword>
<dbReference type="AlphaFoldDB" id="U6GT86"/>
<name>U6GT86_EIMAC</name>
<sequence>MGSAFDPSARSVENAGANAWPLQIDSTSATVFLMLCTYYVVGVEELPLVSRVFGYDNHCGSEENNRFRIASFHPLRGRKGARPSTVERAIFLAQGAISVLWFAFPHESKSQQSVSQAPPHHQERYDTPIHDAFVLVWSVLVFPFQALDTAGGTLFGWVTTPESWLLSAPHCLLEVLPSQLVDGGRVKLVPLFNVLLPWVIYLSTAGLWMRLVLILCRMKKRENDLSRQMLRSAKAESTTLGEELKTCVNDRGPSQQQVQMKGGVLSLWSIELWEYFSHYFFFTAVCPLCMFAILLGRAQLWPLLLCCIKWRLLVFLGRVLVLEPRGTLSRKCPCSFCIVTSTTSAASVRDATGYRNGSGSTSGDFIKPKAGMQFFLSNGSFCMLAALLTLDTFFVTGHRTKLSALPIEAGFVGLLEFHPLWSFVTSFLHTYFAYIICCPLIFMLAFLRTAHLATDKAAPIALALEGSTAPEVVLMTTLMIGKVTFG</sequence>
<dbReference type="EMBL" id="HG671822">
    <property type="protein sequence ID" value="CDI81799.1"/>
    <property type="molecule type" value="Genomic_DNA"/>
</dbReference>
<keyword evidence="1" id="KW-0472">Membrane</keyword>
<dbReference type="PANTHER" id="PTHR23071">
    <property type="entry name" value="PHOSPHATIDYLINOSITOL GLYCAN"/>
    <property type="match status" value="1"/>
</dbReference>
<keyword evidence="1" id="KW-1133">Transmembrane helix</keyword>
<proteinExistence type="predicted"/>
<dbReference type="InterPro" id="IPR039524">
    <property type="entry name" value="PIGO/GPI13"/>
</dbReference>
<dbReference type="RefSeq" id="XP_013248614.1">
    <property type="nucleotide sequence ID" value="XM_013393160.1"/>
</dbReference>
<reference evidence="2" key="2">
    <citation type="submission" date="2013-10" db="EMBL/GenBank/DDBJ databases">
        <authorList>
            <person name="Aslett M."/>
        </authorList>
    </citation>
    <scope>NUCLEOTIDE SEQUENCE</scope>
    <source>
        <strain evidence="2">Houghton</strain>
    </source>
</reference>
<feature type="transmembrane region" description="Helical" evidence="1">
    <location>
        <begin position="374"/>
        <end position="395"/>
    </location>
</feature>
<evidence type="ECO:0000256" key="1">
    <source>
        <dbReference type="SAM" id="Phobius"/>
    </source>
</evidence>
<evidence type="ECO:0000313" key="3">
    <source>
        <dbReference type="Proteomes" id="UP000018050"/>
    </source>
</evidence>
<evidence type="ECO:0000313" key="2">
    <source>
        <dbReference type="EMBL" id="CDI81799.1"/>
    </source>
</evidence>
<dbReference type="GO" id="GO:0006506">
    <property type="term" value="P:GPI anchor biosynthetic process"/>
    <property type="evidence" value="ECO:0007669"/>
    <property type="project" value="InterPro"/>
</dbReference>
<dbReference type="GO" id="GO:0005789">
    <property type="term" value="C:endoplasmic reticulum membrane"/>
    <property type="evidence" value="ECO:0007669"/>
    <property type="project" value="TreeGrafter"/>
</dbReference>